<dbReference type="InterPro" id="IPR040079">
    <property type="entry name" value="Glutathione_S-Trfase"/>
</dbReference>
<dbReference type="InterPro" id="IPR016639">
    <property type="entry name" value="GST_Omega/GSH"/>
</dbReference>
<dbReference type="SFLD" id="SFLDG01206">
    <property type="entry name" value="Xi.1"/>
    <property type="match status" value="1"/>
</dbReference>
<proteinExistence type="predicted"/>
<dbReference type="CDD" id="cd03190">
    <property type="entry name" value="GST_C_Omega_like"/>
    <property type="match status" value="1"/>
</dbReference>
<dbReference type="InterPro" id="IPR047047">
    <property type="entry name" value="GST_Omega-like_C"/>
</dbReference>
<dbReference type="InterPro" id="IPR036282">
    <property type="entry name" value="Glutathione-S-Trfase_C_sf"/>
</dbReference>
<dbReference type="PROSITE" id="PS50405">
    <property type="entry name" value="GST_CTER"/>
    <property type="match status" value="1"/>
</dbReference>
<dbReference type="SUPFAM" id="SSF47616">
    <property type="entry name" value="GST C-terminal domain-like"/>
    <property type="match status" value="1"/>
</dbReference>
<dbReference type="RefSeq" id="XP_071919370.1">
    <property type="nucleotide sequence ID" value="XM_072063269.1"/>
</dbReference>
<dbReference type="RefSeq" id="XP_071919190.1">
    <property type="nucleotide sequence ID" value="XM_072063089.1"/>
</dbReference>
<sequence>MSSSSCTSSLLTIRPLPTKKNPITKPTKARLFVKTMSLNQNQNSPNPNPNLLTSITKLLWGQSLPPQLLISAVRTTWSTAWHLMMSQMAPSDPSGSYARPASKFRIHHASSNISRQNLHLYVGLPCPWAHRTLIVRALKGLEDSVPVSVASPGIDGAWEFRDSGHPVSDRDMLVSTSDKAQGCTTLKQVYNSRRGGYNGRSTVPMLWDVKKKDVVCNESYDIIEFFNSGLNEVAGNPGLDLAPPPLRKKIDEWNQIIYPKVNNGAYRCGFAQSQGAYDTAVNELFCALDMIDDHLGGSRYLCGDELTLADVCLFTTLIRFDLVYNVLFKCTKKKLIEYPNLHGYLRDIYQIPKVAATCNFVAIMDGYYKTLFPLNPGGIRPIIPSDCEHEALSKPHNRESLSSTRNDVVAFQRDRCILCSKPKV</sequence>
<dbReference type="PANTHER" id="PTHR32419:SF31">
    <property type="entry name" value="OS02G0814800 PROTEIN"/>
    <property type="match status" value="1"/>
</dbReference>
<reference evidence="2" key="1">
    <citation type="journal article" date="2025" name="Foods">
        <title>Unveiling the Microbial Signatures of Arabica Coffee Cherries: Insights into Ripeness Specific Diversity, Functional Traits, and Implications for Quality and Safety.</title>
        <authorList>
            <consortium name="RefSeq"/>
            <person name="Tenea G.N."/>
            <person name="Cifuentes V."/>
            <person name="Reyes P."/>
            <person name="Cevallos-Vallejos M."/>
        </authorList>
    </citation>
    <scope>NUCLEOTIDE SEQUENCE [LARGE SCALE GENOMIC DNA]</scope>
</reference>
<evidence type="ECO:0000313" key="3">
    <source>
        <dbReference type="RefSeq" id="XP_071919190.1"/>
    </source>
</evidence>
<dbReference type="Pfam" id="PF13410">
    <property type="entry name" value="GST_C_2"/>
    <property type="match status" value="1"/>
</dbReference>
<dbReference type="SFLD" id="SFLDS00019">
    <property type="entry name" value="Glutathione_Transferase_(cytos"/>
    <property type="match status" value="1"/>
</dbReference>
<evidence type="ECO:0000313" key="4">
    <source>
        <dbReference type="RefSeq" id="XP_071919370.1"/>
    </source>
</evidence>
<name>A0ABM4VI31_COFAR</name>
<accession>A0ABM4VI31</accession>
<dbReference type="SUPFAM" id="SSF52833">
    <property type="entry name" value="Thioredoxin-like"/>
    <property type="match status" value="1"/>
</dbReference>
<dbReference type="Pfam" id="PF13409">
    <property type="entry name" value="GST_N_2"/>
    <property type="match status" value="1"/>
</dbReference>
<reference evidence="3 4" key="2">
    <citation type="submission" date="2025-05" db="UniProtKB">
        <authorList>
            <consortium name="RefSeq"/>
        </authorList>
    </citation>
    <scope>NUCLEOTIDE SEQUENCE [LARGE SCALE GENOMIC DNA]</scope>
    <source>
        <tissue evidence="3 4">Leaves</tissue>
    </source>
</reference>
<dbReference type="InterPro" id="IPR036249">
    <property type="entry name" value="Thioredoxin-like_sf"/>
</dbReference>
<evidence type="ECO:0000313" key="2">
    <source>
        <dbReference type="Proteomes" id="UP001652660"/>
    </source>
</evidence>
<dbReference type="SFLD" id="SFLDG01148">
    <property type="entry name" value="Xi_(cytGST)"/>
    <property type="match status" value="1"/>
</dbReference>
<feature type="domain" description="GST C-terminal" evidence="1">
    <location>
        <begin position="243"/>
        <end position="377"/>
    </location>
</feature>
<dbReference type="Gene3D" id="1.20.1050.10">
    <property type="match status" value="1"/>
</dbReference>
<evidence type="ECO:0000259" key="1">
    <source>
        <dbReference type="PROSITE" id="PS50405"/>
    </source>
</evidence>
<dbReference type="GeneID" id="140013634"/>
<dbReference type="InterPro" id="IPR010987">
    <property type="entry name" value="Glutathione-S-Trfase_C-like"/>
</dbReference>
<dbReference type="Proteomes" id="UP001652660">
    <property type="component" value="Chromosome 1e"/>
</dbReference>
<dbReference type="Gene3D" id="3.40.30.10">
    <property type="entry name" value="Glutaredoxin"/>
    <property type="match status" value="1"/>
</dbReference>
<organism evidence="2 3">
    <name type="scientific">Coffea arabica</name>
    <name type="common">Arabian coffee</name>
    <dbReference type="NCBI Taxonomy" id="13443"/>
    <lineage>
        <taxon>Eukaryota</taxon>
        <taxon>Viridiplantae</taxon>
        <taxon>Streptophyta</taxon>
        <taxon>Embryophyta</taxon>
        <taxon>Tracheophyta</taxon>
        <taxon>Spermatophyta</taxon>
        <taxon>Magnoliopsida</taxon>
        <taxon>eudicotyledons</taxon>
        <taxon>Gunneridae</taxon>
        <taxon>Pentapetalae</taxon>
        <taxon>asterids</taxon>
        <taxon>lamiids</taxon>
        <taxon>Gentianales</taxon>
        <taxon>Rubiaceae</taxon>
        <taxon>Ixoroideae</taxon>
        <taxon>Gardenieae complex</taxon>
        <taxon>Bertiereae - Coffeeae clade</taxon>
        <taxon>Coffeeae</taxon>
        <taxon>Coffea</taxon>
    </lineage>
</organism>
<protein>
    <recommendedName>
        <fullName evidence="1">GST C-terminal domain-containing protein</fullName>
    </recommendedName>
</protein>
<dbReference type="InterPro" id="IPR004045">
    <property type="entry name" value="Glutathione_S-Trfase_N"/>
</dbReference>
<keyword evidence="2" id="KW-1185">Reference proteome</keyword>
<dbReference type="PANTHER" id="PTHR32419">
    <property type="entry name" value="GLUTATHIONYL-HYDROQUINONE REDUCTASE"/>
    <property type="match status" value="1"/>
</dbReference>
<gene>
    <name evidence="3" type="primary">LOC140013634</name>
    <name evidence="4" type="synonym">LOC140013655</name>
</gene>